<sequence length="190" mass="20687">MSKLVETPNVEFVQFVLGYRDNTLQIKVIGVDRSGKEFASVDSEILKETSTADKFSALRMSNNKTNKGTALLNAHLISPDIALNGINEWQRKLKTVTDLDEVLSYEGARFKHYSLEAAVITDMLKNKNTANIGLFLGLNPIGKVTTILIGLDKNNAIKKGLSSTGKTADSQEVYDATRPCPPNGDPAASE</sequence>
<evidence type="ECO:0000256" key="1">
    <source>
        <dbReference type="SAM" id="MobiDB-lite"/>
    </source>
</evidence>
<gene>
    <name evidence="2" type="ORF">EAH81_18500</name>
</gene>
<reference evidence="2 3" key="1">
    <citation type="journal article" date="2019" name="Environ. Microbiol.">
        <title>Species interactions and distinct microbial communities in high Arctic permafrost affected cryosols are associated with the CH4 and CO2 gas fluxes.</title>
        <authorList>
            <person name="Altshuler I."/>
            <person name="Hamel J."/>
            <person name="Turney S."/>
            <person name="Magnuson E."/>
            <person name="Levesque R."/>
            <person name="Greer C."/>
            <person name="Whyte L.G."/>
        </authorList>
    </citation>
    <scope>NUCLEOTIDE SEQUENCE [LARGE SCALE GENOMIC DNA]</scope>
    <source>
        <strain evidence="2 3">42</strain>
    </source>
</reference>
<evidence type="ECO:0000313" key="3">
    <source>
        <dbReference type="Proteomes" id="UP000319700"/>
    </source>
</evidence>
<feature type="region of interest" description="Disordered" evidence="1">
    <location>
        <begin position="162"/>
        <end position="190"/>
    </location>
</feature>
<protein>
    <submittedName>
        <fullName evidence="2">Uncharacterized protein</fullName>
    </submittedName>
</protein>
<dbReference type="RefSeq" id="WP_140509760.1">
    <property type="nucleotide sequence ID" value="NZ_RCZH01000012.1"/>
</dbReference>
<accession>A0A502ENV0</accession>
<organism evidence="2 3">
    <name type="scientific">Flavobacterium pectinovorum</name>
    <dbReference type="NCBI Taxonomy" id="29533"/>
    <lineage>
        <taxon>Bacteria</taxon>
        <taxon>Pseudomonadati</taxon>
        <taxon>Bacteroidota</taxon>
        <taxon>Flavobacteriia</taxon>
        <taxon>Flavobacteriales</taxon>
        <taxon>Flavobacteriaceae</taxon>
        <taxon>Flavobacterium</taxon>
    </lineage>
</organism>
<evidence type="ECO:0000313" key="2">
    <source>
        <dbReference type="EMBL" id="TPG37911.1"/>
    </source>
</evidence>
<dbReference type="OrthoDB" id="1344394at2"/>
<comment type="caution">
    <text evidence="2">The sequence shown here is derived from an EMBL/GenBank/DDBJ whole genome shotgun (WGS) entry which is preliminary data.</text>
</comment>
<dbReference type="EMBL" id="RCZH01000012">
    <property type="protein sequence ID" value="TPG37911.1"/>
    <property type="molecule type" value="Genomic_DNA"/>
</dbReference>
<dbReference type="AlphaFoldDB" id="A0A502ENV0"/>
<proteinExistence type="predicted"/>
<name>A0A502ENV0_9FLAO</name>
<dbReference type="Proteomes" id="UP000319700">
    <property type="component" value="Unassembled WGS sequence"/>
</dbReference>
<keyword evidence="3" id="KW-1185">Reference proteome</keyword>